<dbReference type="SUPFAM" id="SSF140566">
    <property type="entry name" value="FlgN-like"/>
    <property type="match status" value="1"/>
</dbReference>
<reference evidence="4 5" key="1">
    <citation type="journal article" date="2012" name="J. Bacteriol.">
        <title>Genome Sequence of Gallaecimonas xiamenensis Type Strain 3-C-1.</title>
        <authorList>
            <person name="Lai Q."/>
            <person name="Wang L."/>
            <person name="Wang W."/>
            <person name="Shao Z."/>
        </authorList>
    </citation>
    <scope>NUCLEOTIDE SEQUENCE [LARGE SCALE GENOMIC DNA]</scope>
    <source>
        <strain evidence="4 5">3-C-1</strain>
    </source>
</reference>
<evidence type="ECO:0000313" key="5">
    <source>
        <dbReference type="Proteomes" id="UP000006755"/>
    </source>
</evidence>
<gene>
    <name evidence="4" type="ORF">B3C1_07279</name>
</gene>
<dbReference type="Proteomes" id="UP000006755">
    <property type="component" value="Unassembled WGS sequence"/>
</dbReference>
<dbReference type="InterPro" id="IPR007809">
    <property type="entry name" value="FlgN-like"/>
</dbReference>
<evidence type="ECO:0000313" key="4">
    <source>
        <dbReference type="EMBL" id="EKE75460.1"/>
    </source>
</evidence>
<proteinExistence type="inferred from homology"/>
<name>K2KDS5_9GAMM</name>
<comment type="function">
    <text evidence="1">Required for the efficient initiation of filament assembly.</text>
</comment>
<organism evidence="4 5">
    <name type="scientific">Gallaecimonas xiamenensis 3-C-1</name>
    <dbReference type="NCBI Taxonomy" id="745411"/>
    <lineage>
        <taxon>Bacteria</taxon>
        <taxon>Pseudomonadati</taxon>
        <taxon>Pseudomonadota</taxon>
        <taxon>Gammaproteobacteria</taxon>
        <taxon>Enterobacterales</taxon>
        <taxon>Gallaecimonadaceae</taxon>
        <taxon>Gallaecimonas</taxon>
    </lineage>
</organism>
<evidence type="ECO:0000256" key="3">
    <source>
        <dbReference type="ARBA" id="ARBA00022795"/>
    </source>
</evidence>
<keyword evidence="4" id="KW-0282">Flagellum</keyword>
<keyword evidence="5" id="KW-1185">Reference proteome</keyword>
<accession>K2KDS5</accession>
<keyword evidence="3" id="KW-1005">Bacterial flagellum biogenesis</keyword>
<dbReference type="STRING" id="745411.B3C1_07279"/>
<dbReference type="InterPro" id="IPR036679">
    <property type="entry name" value="FlgN-like_sf"/>
</dbReference>
<evidence type="ECO:0000256" key="1">
    <source>
        <dbReference type="ARBA" id="ARBA00002397"/>
    </source>
</evidence>
<dbReference type="AlphaFoldDB" id="K2KDS5"/>
<keyword evidence="4" id="KW-0966">Cell projection</keyword>
<dbReference type="Pfam" id="PF05130">
    <property type="entry name" value="FlgN"/>
    <property type="match status" value="1"/>
</dbReference>
<evidence type="ECO:0000256" key="2">
    <source>
        <dbReference type="ARBA" id="ARBA00007703"/>
    </source>
</evidence>
<sequence length="134" mass="15290">MDALLLFQDNQLQQMLTLLAEEKALLQGRTHHHLARVADDKAELAMRLEEVDNRIANHPGLHEPQWQEKLQAMKQLARECSHANAVNGEMIEQLRARQGDQSELMLRLLGRSTRTYDAKGKASSKTRLLTDLRA</sequence>
<dbReference type="GO" id="GO:0044780">
    <property type="term" value="P:bacterial-type flagellum assembly"/>
    <property type="evidence" value="ECO:0007669"/>
    <property type="project" value="InterPro"/>
</dbReference>
<dbReference type="EMBL" id="AMRI01000008">
    <property type="protein sequence ID" value="EKE75460.1"/>
    <property type="molecule type" value="Genomic_DNA"/>
</dbReference>
<keyword evidence="4" id="KW-0969">Cilium</keyword>
<comment type="caution">
    <text evidence="4">The sequence shown here is derived from an EMBL/GenBank/DDBJ whole genome shotgun (WGS) entry which is preliminary data.</text>
</comment>
<protein>
    <submittedName>
        <fullName evidence="4">Polar flagellar FlgN</fullName>
    </submittedName>
</protein>
<comment type="similarity">
    <text evidence="2">Belongs to the FlgN family.</text>
</comment>